<evidence type="ECO:0000313" key="1">
    <source>
        <dbReference type="EMBL" id="EMP42353.1"/>
    </source>
</evidence>
<gene>
    <name evidence="1" type="ORF">UY3_00382</name>
</gene>
<name>M7CCC7_CHEMY</name>
<organism evidence="1 2">
    <name type="scientific">Chelonia mydas</name>
    <name type="common">Green sea-turtle</name>
    <name type="synonym">Chelonia agassizi</name>
    <dbReference type="NCBI Taxonomy" id="8469"/>
    <lineage>
        <taxon>Eukaryota</taxon>
        <taxon>Metazoa</taxon>
        <taxon>Chordata</taxon>
        <taxon>Craniata</taxon>
        <taxon>Vertebrata</taxon>
        <taxon>Euteleostomi</taxon>
        <taxon>Archelosauria</taxon>
        <taxon>Testudinata</taxon>
        <taxon>Testudines</taxon>
        <taxon>Cryptodira</taxon>
        <taxon>Durocryptodira</taxon>
        <taxon>Americhelydia</taxon>
        <taxon>Chelonioidea</taxon>
        <taxon>Cheloniidae</taxon>
        <taxon>Chelonia</taxon>
    </lineage>
</organism>
<proteinExistence type="predicted"/>
<sequence length="134" mass="15628">MITLDQILSPLFRICYDFRKLTSDCESGNSNLYNYQDGSMLHRFHALMVNYRLMKSYLRIRELAAVALEQDWFCQNLNYIVAFNPPVSRYSLIILTTVLCLKTGLHYKFYGVGACEITRFGSVYGVEQHQFITM</sequence>
<dbReference type="EMBL" id="KB475300">
    <property type="protein sequence ID" value="EMP42353.1"/>
    <property type="molecule type" value="Genomic_DNA"/>
</dbReference>
<reference evidence="2" key="1">
    <citation type="journal article" date="2013" name="Nat. Genet.">
        <title>The draft genomes of soft-shell turtle and green sea turtle yield insights into the development and evolution of the turtle-specific body plan.</title>
        <authorList>
            <person name="Wang Z."/>
            <person name="Pascual-Anaya J."/>
            <person name="Zadissa A."/>
            <person name="Li W."/>
            <person name="Niimura Y."/>
            <person name="Huang Z."/>
            <person name="Li C."/>
            <person name="White S."/>
            <person name="Xiong Z."/>
            <person name="Fang D."/>
            <person name="Wang B."/>
            <person name="Ming Y."/>
            <person name="Chen Y."/>
            <person name="Zheng Y."/>
            <person name="Kuraku S."/>
            <person name="Pignatelli M."/>
            <person name="Herrero J."/>
            <person name="Beal K."/>
            <person name="Nozawa M."/>
            <person name="Li Q."/>
            <person name="Wang J."/>
            <person name="Zhang H."/>
            <person name="Yu L."/>
            <person name="Shigenobu S."/>
            <person name="Wang J."/>
            <person name="Liu J."/>
            <person name="Flicek P."/>
            <person name="Searle S."/>
            <person name="Wang J."/>
            <person name="Kuratani S."/>
            <person name="Yin Y."/>
            <person name="Aken B."/>
            <person name="Zhang G."/>
            <person name="Irie N."/>
        </authorList>
    </citation>
    <scope>NUCLEOTIDE SEQUENCE [LARGE SCALE GENOMIC DNA]</scope>
</reference>
<evidence type="ECO:0000313" key="2">
    <source>
        <dbReference type="Proteomes" id="UP000031443"/>
    </source>
</evidence>
<dbReference type="AlphaFoldDB" id="M7CCC7"/>
<accession>M7CCC7</accession>
<protein>
    <submittedName>
        <fullName evidence="1">Uncharacterized protein</fullName>
    </submittedName>
</protein>
<dbReference type="Proteomes" id="UP000031443">
    <property type="component" value="Unassembled WGS sequence"/>
</dbReference>
<keyword evidence="2" id="KW-1185">Reference proteome</keyword>